<name>A0ABR1QFK3_9PEZI</name>
<keyword evidence="3" id="KW-0408">Iron</keyword>
<evidence type="ECO:0000256" key="1">
    <source>
        <dbReference type="ARBA" id="ARBA00022617"/>
    </source>
</evidence>
<comment type="caution">
    <text evidence="7">The sequence shown here is derived from an EMBL/GenBank/DDBJ whole genome shotgun (WGS) entry which is preliminary data.</text>
</comment>
<evidence type="ECO:0000256" key="2">
    <source>
        <dbReference type="ARBA" id="ARBA00022723"/>
    </source>
</evidence>
<dbReference type="PANTHER" id="PTHR19359">
    <property type="entry name" value="CYTOCHROME B5"/>
    <property type="match status" value="1"/>
</dbReference>
<dbReference type="RefSeq" id="XP_066700828.1">
    <property type="nucleotide sequence ID" value="XM_066844716.1"/>
</dbReference>
<evidence type="ECO:0000256" key="5">
    <source>
        <dbReference type="SAM" id="MobiDB-lite"/>
    </source>
</evidence>
<dbReference type="PRINTS" id="PR00363">
    <property type="entry name" value="CYTOCHROMEB5"/>
</dbReference>
<keyword evidence="2" id="KW-0479">Metal-binding</keyword>
<gene>
    <name evidence="7" type="ORF">PG986_008494</name>
</gene>
<protein>
    <submittedName>
        <fullName evidence="7">Cytochrome b5</fullName>
    </submittedName>
</protein>
<evidence type="ECO:0000259" key="6">
    <source>
        <dbReference type="PROSITE" id="PS50255"/>
    </source>
</evidence>
<evidence type="ECO:0000313" key="8">
    <source>
        <dbReference type="Proteomes" id="UP001391051"/>
    </source>
</evidence>
<comment type="similarity">
    <text evidence="4">Belongs to the cytochrome b5 family.</text>
</comment>
<evidence type="ECO:0000313" key="7">
    <source>
        <dbReference type="EMBL" id="KAK7952766.1"/>
    </source>
</evidence>
<dbReference type="SMART" id="SM01117">
    <property type="entry name" value="Cyt-b5"/>
    <property type="match status" value="1"/>
</dbReference>
<dbReference type="GeneID" id="92077778"/>
<sequence length="152" mass="16627">MLLASGPRPLQAGLCHEAATEESTTVHSDPPSDTQEHQSKPVTPASTYTAQEVTKHKSKKDLWIVIGSDVYDVTEFQRQHPGGVTVMRGVAGKDATRKFDKHHRRGILEPYKPKYRIGVLAAASLPKDNGYQAGGDGGVSKRKGGLLRNLWR</sequence>
<evidence type="ECO:0000256" key="3">
    <source>
        <dbReference type="ARBA" id="ARBA00023004"/>
    </source>
</evidence>
<dbReference type="PROSITE" id="PS50255">
    <property type="entry name" value="CYTOCHROME_B5_2"/>
    <property type="match status" value="1"/>
</dbReference>
<accession>A0ABR1QFK3</accession>
<dbReference type="Gene3D" id="3.10.120.10">
    <property type="entry name" value="Cytochrome b5-like heme/steroid binding domain"/>
    <property type="match status" value="1"/>
</dbReference>
<keyword evidence="8" id="KW-1185">Reference proteome</keyword>
<organism evidence="7 8">
    <name type="scientific">Apiospora aurea</name>
    <dbReference type="NCBI Taxonomy" id="335848"/>
    <lineage>
        <taxon>Eukaryota</taxon>
        <taxon>Fungi</taxon>
        <taxon>Dikarya</taxon>
        <taxon>Ascomycota</taxon>
        <taxon>Pezizomycotina</taxon>
        <taxon>Sordariomycetes</taxon>
        <taxon>Xylariomycetidae</taxon>
        <taxon>Amphisphaeriales</taxon>
        <taxon>Apiosporaceae</taxon>
        <taxon>Apiospora</taxon>
    </lineage>
</organism>
<feature type="compositionally biased region" description="Polar residues" evidence="5">
    <location>
        <begin position="21"/>
        <end position="33"/>
    </location>
</feature>
<dbReference type="EMBL" id="JAQQWE010000005">
    <property type="protein sequence ID" value="KAK7952766.1"/>
    <property type="molecule type" value="Genomic_DNA"/>
</dbReference>
<keyword evidence="1" id="KW-0349">Heme</keyword>
<feature type="region of interest" description="Disordered" evidence="5">
    <location>
        <begin position="1"/>
        <end position="53"/>
    </location>
</feature>
<dbReference type="InterPro" id="IPR050668">
    <property type="entry name" value="Cytochrome_b5"/>
</dbReference>
<dbReference type="InterPro" id="IPR036400">
    <property type="entry name" value="Cyt_B5-like_heme/steroid_sf"/>
</dbReference>
<dbReference type="Proteomes" id="UP001391051">
    <property type="component" value="Unassembled WGS sequence"/>
</dbReference>
<reference evidence="7 8" key="1">
    <citation type="submission" date="2023-01" db="EMBL/GenBank/DDBJ databases">
        <title>Analysis of 21 Apiospora genomes using comparative genomics revels a genus with tremendous synthesis potential of carbohydrate active enzymes and secondary metabolites.</title>
        <authorList>
            <person name="Sorensen T."/>
        </authorList>
    </citation>
    <scope>NUCLEOTIDE SEQUENCE [LARGE SCALE GENOMIC DNA]</scope>
    <source>
        <strain evidence="7 8">CBS 24483</strain>
    </source>
</reference>
<proteinExistence type="inferred from homology"/>
<dbReference type="Pfam" id="PF00173">
    <property type="entry name" value="Cyt-b5"/>
    <property type="match status" value="1"/>
</dbReference>
<dbReference type="PANTHER" id="PTHR19359:SF14">
    <property type="entry name" value="CYTOCHROME B5 A"/>
    <property type="match status" value="1"/>
</dbReference>
<dbReference type="InterPro" id="IPR001199">
    <property type="entry name" value="Cyt_B5-like_heme/steroid-bd"/>
</dbReference>
<evidence type="ECO:0000256" key="4">
    <source>
        <dbReference type="ARBA" id="ARBA00038168"/>
    </source>
</evidence>
<feature type="compositionally biased region" description="Polar residues" evidence="5">
    <location>
        <begin position="40"/>
        <end position="52"/>
    </location>
</feature>
<dbReference type="SUPFAM" id="SSF55856">
    <property type="entry name" value="Cytochrome b5-like heme/steroid binding domain"/>
    <property type="match status" value="1"/>
</dbReference>
<feature type="domain" description="Cytochrome b5 heme-binding" evidence="6">
    <location>
        <begin position="45"/>
        <end position="121"/>
    </location>
</feature>